<keyword evidence="2" id="KW-1185">Reference proteome</keyword>
<feature type="non-terminal residue" evidence="1">
    <location>
        <position position="1"/>
    </location>
</feature>
<comment type="caution">
    <text evidence="1">The sequence shown here is derived from an EMBL/GenBank/DDBJ whole genome shotgun (WGS) entry which is preliminary data.</text>
</comment>
<protein>
    <submittedName>
        <fullName evidence="1">Uncharacterized protein</fullName>
    </submittedName>
</protein>
<feature type="non-terminal residue" evidence="1">
    <location>
        <position position="347"/>
    </location>
</feature>
<sequence>SSELCRAASSLSLREASYHSEESGEDKPDPEYLFPLPGNITSTLSNAVSALVEPRPPPSVKQDSPFRAETVLSRPTTMVFNDTPRPAKLGASLSRSISDRASEQRPVAGNIGNAGDPLLKSKQGSNVQPQVQRKHSAISLSTSVASSAFGLPTDGHYYPGCRSYAPSLYSVPGNSGTHHAGDFLNEKSHIEGVGSDYLALPGVHPDYTFVSAEGDNGFALQQSPTIRASGGSGGSKEERGEAADLKAPDTADIESMVTDAVCNTLFPDTADLVDDTRGLVLAPRGVPGMQYDKRHLRHLYGSFVNMGPPPPQPFASPDRGNGAASEVALGGYADSRDRHRHEANPTC</sequence>
<name>A0ACC1HPR0_9FUNG</name>
<evidence type="ECO:0000313" key="2">
    <source>
        <dbReference type="Proteomes" id="UP001145114"/>
    </source>
</evidence>
<proteinExistence type="predicted"/>
<dbReference type="Proteomes" id="UP001145114">
    <property type="component" value="Unassembled WGS sequence"/>
</dbReference>
<evidence type="ECO:0000313" key="1">
    <source>
        <dbReference type="EMBL" id="KAJ1677321.1"/>
    </source>
</evidence>
<gene>
    <name evidence="1" type="ORF">EV182_006411</name>
</gene>
<organism evidence="1 2">
    <name type="scientific">Spiromyces aspiralis</name>
    <dbReference type="NCBI Taxonomy" id="68401"/>
    <lineage>
        <taxon>Eukaryota</taxon>
        <taxon>Fungi</taxon>
        <taxon>Fungi incertae sedis</taxon>
        <taxon>Zoopagomycota</taxon>
        <taxon>Kickxellomycotina</taxon>
        <taxon>Kickxellomycetes</taxon>
        <taxon>Kickxellales</taxon>
        <taxon>Kickxellaceae</taxon>
        <taxon>Spiromyces</taxon>
    </lineage>
</organism>
<accession>A0ACC1HPR0</accession>
<reference evidence="1" key="1">
    <citation type="submission" date="2022-06" db="EMBL/GenBank/DDBJ databases">
        <title>Phylogenomic reconstructions and comparative analyses of Kickxellomycotina fungi.</title>
        <authorList>
            <person name="Reynolds N.K."/>
            <person name="Stajich J.E."/>
            <person name="Barry K."/>
            <person name="Grigoriev I.V."/>
            <person name="Crous P."/>
            <person name="Smith M.E."/>
        </authorList>
    </citation>
    <scope>NUCLEOTIDE SEQUENCE</scope>
    <source>
        <strain evidence="1">RSA 2271</strain>
    </source>
</reference>
<dbReference type="EMBL" id="JAMZIH010002624">
    <property type="protein sequence ID" value="KAJ1677321.1"/>
    <property type="molecule type" value="Genomic_DNA"/>
</dbReference>